<sequence length="122" mass="13021">MRCGATSGSGVPRVSARHRKTNDHGIDATTENRLIGQGSRRFRTTNSQAALAAAAQECARNTRHARSSECSDSQDNNTLKSKIEPMRFMVCRFSALPFGFGLVPTVYTCVSCLGPGSPGTGL</sequence>
<proteinExistence type="predicted"/>
<evidence type="ECO:0000313" key="2">
    <source>
        <dbReference type="EMBL" id="KYM88766.1"/>
    </source>
</evidence>
<evidence type="ECO:0000256" key="1">
    <source>
        <dbReference type="SAM" id="MobiDB-lite"/>
    </source>
</evidence>
<keyword evidence="3" id="KW-1185">Reference proteome</keyword>
<organism evidence="2 3">
    <name type="scientific">Atta colombica</name>
    <dbReference type="NCBI Taxonomy" id="520822"/>
    <lineage>
        <taxon>Eukaryota</taxon>
        <taxon>Metazoa</taxon>
        <taxon>Ecdysozoa</taxon>
        <taxon>Arthropoda</taxon>
        <taxon>Hexapoda</taxon>
        <taxon>Insecta</taxon>
        <taxon>Pterygota</taxon>
        <taxon>Neoptera</taxon>
        <taxon>Endopterygota</taxon>
        <taxon>Hymenoptera</taxon>
        <taxon>Apocrita</taxon>
        <taxon>Aculeata</taxon>
        <taxon>Formicoidea</taxon>
        <taxon>Formicidae</taxon>
        <taxon>Myrmicinae</taxon>
        <taxon>Atta</taxon>
    </lineage>
</organism>
<reference evidence="2 3" key="1">
    <citation type="submission" date="2015-09" db="EMBL/GenBank/DDBJ databases">
        <title>Atta colombica WGS genome.</title>
        <authorList>
            <person name="Nygaard S."/>
            <person name="Hu H."/>
            <person name="Boomsma J."/>
            <person name="Zhang G."/>
        </authorList>
    </citation>
    <scope>NUCLEOTIDE SEQUENCE [LARGE SCALE GENOMIC DNA]</scope>
    <source>
        <strain evidence="2">Treedump-2</strain>
        <tissue evidence="2">Whole body</tissue>
    </source>
</reference>
<gene>
    <name evidence="2" type="ORF">ALC53_02531</name>
</gene>
<name>A0A195BQB6_9HYME</name>
<dbReference type="AlphaFoldDB" id="A0A195BQB6"/>
<accession>A0A195BQB6</accession>
<evidence type="ECO:0000313" key="3">
    <source>
        <dbReference type="Proteomes" id="UP000078540"/>
    </source>
</evidence>
<dbReference type="Proteomes" id="UP000078540">
    <property type="component" value="Unassembled WGS sequence"/>
</dbReference>
<feature type="region of interest" description="Disordered" evidence="1">
    <location>
        <begin position="1"/>
        <end position="40"/>
    </location>
</feature>
<dbReference type="EMBL" id="KQ976423">
    <property type="protein sequence ID" value="KYM88766.1"/>
    <property type="molecule type" value="Genomic_DNA"/>
</dbReference>
<protein>
    <submittedName>
        <fullName evidence="2">Uncharacterized protein</fullName>
    </submittedName>
</protein>